<accession>A0A7X2TM62</accession>
<dbReference type="EC" id="2.1.1.171" evidence="3"/>
<dbReference type="AlphaFoldDB" id="A0A7X2TM62"/>
<keyword evidence="1 3" id="KW-0489">Methyltransferase</keyword>
<evidence type="ECO:0000256" key="1">
    <source>
        <dbReference type="ARBA" id="ARBA00022603"/>
    </source>
</evidence>
<dbReference type="InterPro" id="IPR002052">
    <property type="entry name" value="DNA_methylase_N6_adenine_CS"/>
</dbReference>
<protein>
    <submittedName>
        <fullName evidence="3">16S rRNA (Guanine(966)-N(2))-methyltransferase RsmD</fullName>
        <ecNumber evidence="3">2.1.1.171</ecNumber>
    </submittedName>
</protein>
<sequence length="190" mass="21320">MRVIAGKCRSLPLRTIDGNGIRPTTDRIKETLFNIIQGEIPGCYFLDLFAGSGAVGIEALSRGAEYACFVEQNRQALKVIRENLAFTKLDADADVAAGDAAAMVRNLRPKKPFDVVFIDPPYSCGLERQALEAIRDASCVTDDTLFIVEARLGTDFSYLESLGYRLLREKKYKTNEHVFLKRKENQEKEH</sequence>
<gene>
    <name evidence="3" type="primary">rsmD</name>
    <name evidence="3" type="ORF">FYJ60_01015</name>
</gene>
<name>A0A7X2TM62_9FIRM</name>
<reference evidence="3 4" key="1">
    <citation type="submission" date="2019-08" db="EMBL/GenBank/DDBJ databases">
        <title>In-depth cultivation of the pig gut microbiome towards novel bacterial diversity and tailored functional studies.</title>
        <authorList>
            <person name="Wylensek D."/>
            <person name="Hitch T.C.A."/>
            <person name="Clavel T."/>
        </authorList>
    </citation>
    <scope>NUCLEOTIDE SEQUENCE [LARGE SCALE GENOMIC DNA]</scope>
    <source>
        <strain evidence="3 4">Oil+RF-744-WCA-WT-13</strain>
    </source>
</reference>
<dbReference type="Proteomes" id="UP000466864">
    <property type="component" value="Unassembled WGS sequence"/>
</dbReference>
<dbReference type="PANTHER" id="PTHR43542">
    <property type="entry name" value="METHYLTRANSFERASE"/>
    <property type="match status" value="1"/>
</dbReference>
<dbReference type="PROSITE" id="PS00092">
    <property type="entry name" value="N6_MTASE"/>
    <property type="match status" value="1"/>
</dbReference>
<dbReference type="SUPFAM" id="SSF53335">
    <property type="entry name" value="S-adenosyl-L-methionine-dependent methyltransferases"/>
    <property type="match status" value="1"/>
</dbReference>
<dbReference type="Pfam" id="PF03602">
    <property type="entry name" value="Cons_hypoth95"/>
    <property type="match status" value="1"/>
</dbReference>
<evidence type="ECO:0000256" key="2">
    <source>
        <dbReference type="ARBA" id="ARBA00022679"/>
    </source>
</evidence>
<dbReference type="PIRSF" id="PIRSF004553">
    <property type="entry name" value="CHP00095"/>
    <property type="match status" value="1"/>
</dbReference>
<dbReference type="CDD" id="cd02440">
    <property type="entry name" value="AdoMet_MTases"/>
    <property type="match status" value="1"/>
</dbReference>
<keyword evidence="2 3" id="KW-0808">Transferase</keyword>
<organism evidence="3 4">
    <name type="scientific">Bilifractor porci</name>
    <dbReference type="NCBI Taxonomy" id="2606636"/>
    <lineage>
        <taxon>Bacteria</taxon>
        <taxon>Bacillati</taxon>
        <taxon>Bacillota</taxon>
        <taxon>Clostridia</taxon>
        <taxon>Lachnospirales</taxon>
        <taxon>Lachnospiraceae</taxon>
        <taxon>Bilifractor</taxon>
    </lineage>
</organism>
<dbReference type="Gene3D" id="3.40.50.150">
    <property type="entry name" value="Vaccinia Virus protein VP39"/>
    <property type="match status" value="1"/>
</dbReference>
<dbReference type="NCBIfam" id="TIGR00095">
    <property type="entry name" value="16S rRNA (guanine(966)-N(2))-methyltransferase RsmD"/>
    <property type="match status" value="1"/>
</dbReference>
<dbReference type="EMBL" id="VUMV01000001">
    <property type="protein sequence ID" value="MST80919.1"/>
    <property type="molecule type" value="Genomic_DNA"/>
</dbReference>
<dbReference type="GO" id="GO:0052913">
    <property type="term" value="F:16S rRNA (guanine(966)-N(2))-methyltransferase activity"/>
    <property type="evidence" value="ECO:0007669"/>
    <property type="project" value="UniProtKB-EC"/>
</dbReference>
<evidence type="ECO:0000313" key="4">
    <source>
        <dbReference type="Proteomes" id="UP000466864"/>
    </source>
</evidence>
<evidence type="ECO:0000313" key="3">
    <source>
        <dbReference type="EMBL" id="MST80919.1"/>
    </source>
</evidence>
<dbReference type="InterPro" id="IPR029063">
    <property type="entry name" value="SAM-dependent_MTases_sf"/>
</dbReference>
<dbReference type="InterPro" id="IPR004398">
    <property type="entry name" value="RNA_MeTrfase_RsmD"/>
</dbReference>
<dbReference type="PANTHER" id="PTHR43542:SF1">
    <property type="entry name" value="METHYLTRANSFERASE"/>
    <property type="match status" value="1"/>
</dbReference>
<comment type="caution">
    <text evidence="3">The sequence shown here is derived from an EMBL/GenBank/DDBJ whole genome shotgun (WGS) entry which is preliminary data.</text>
</comment>
<dbReference type="GO" id="GO:0003676">
    <property type="term" value="F:nucleic acid binding"/>
    <property type="evidence" value="ECO:0007669"/>
    <property type="project" value="InterPro"/>
</dbReference>
<proteinExistence type="predicted"/>
<keyword evidence="4" id="KW-1185">Reference proteome</keyword>
<dbReference type="RefSeq" id="WP_154456731.1">
    <property type="nucleotide sequence ID" value="NZ_VUMV01000001.1"/>
</dbReference>